<dbReference type="Proteomes" id="UP000180246">
    <property type="component" value="Unassembled WGS sequence"/>
</dbReference>
<gene>
    <name evidence="1" type="ORF">LO55_3268</name>
</gene>
<evidence type="ECO:0000313" key="2">
    <source>
        <dbReference type="Proteomes" id="UP000180246"/>
    </source>
</evidence>
<name>A0A1S2N8I7_9BURK</name>
<sequence length="50" mass="5282">MKRKVQPSGDAVHCARIGLAMTVTPFAGTIRATAPWRANPDNAGDHPVTP</sequence>
<dbReference type="EMBL" id="JRYB01000001">
    <property type="protein sequence ID" value="OIJ41183.1"/>
    <property type="molecule type" value="Genomic_DNA"/>
</dbReference>
<comment type="caution">
    <text evidence="1">The sequence shown here is derived from an EMBL/GenBank/DDBJ whole genome shotgun (WGS) entry which is preliminary data.</text>
</comment>
<protein>
    <submittedName>
        <fullName evidence="1">Uncharacterized protein</fullName>
    </submittedName>
</protein>
<proteinExistence type="predicted"/>
<evidence type="ECO:0000313" key="1">
    <source>
        <dbReference type="EMBL" id="OIJ41183.1"/>
    </source>
</evidence>
<dbReference type="RefSeq" id="WP_177185535.1">
    <property type="nucleotide sequence ID" value="NZ_JRYB01000001.1"/>
</dbReference>
<organism evidence="1 2">
    <name type="scientific">Massilia timonae</name>
    <dbReference type="NCBI Taxonomy" id="47229"/>
    <lineage>
        <taxon>Bacteria</taxon>
        <taxon>Pseudomonadati</taxon>
        <taxon>Pseudomonadota</taxon>
        <taxon>Betaproteobacteria</taxon>
        <taxon>Burkholderiales</taxon>
        <taxon>Oxalobacteraceae</taxon>
        <taxon>Telluria group</taxon>
        <taxon>Massilia</taxon>
    </lineage>
</organism>
<dbReference type="AlphaFoldDB" id="A0A1S2N8I7"/>
<reference evidence="1 2" key="1">
    <citation type="submission" date="2014-10" db="EMBL/GenBank/DDBJ databases">
        <authorList>
            <person name="Seo M.-J."/>
            <person name="Seok Y.J."/>
            <person name="Cha I.-T."/>
        </authorList>
    </citation>
    <scope>NUCLEOTIDE SEQUENCE [LARGE SCALE GENOMIC DNA]</scope>
    <source>
        <strain evidence="1 2">NEU</strain>
    </source>
</reference>
<accession>A0A1S2N8I7</accession>